<name>A0AAN8MXI7_9PEZI</name>
<keyword evidence="2" id="KW-1185">Reference proteome</keyword>
<gene>
    <name evidence="1" type="ORF">TWF718_000724</name>
</gene>
<evidence type="ECO:0000313" key="2">
    <source>
        <dbReference type="Proteomes" id="UP001313282"/>
    </source>
</evidence>
<sequence length="60" mass="6907">MMLATAATKAEWRWRWQRRWEEWRMRMRRSGGVEEGNRKMLVGKNGSVIVSPATSAAGQG</sequence>
<dbReference type="AlphaFoldDB" id="A0AAN8MXI7"/>
<comment type="caution">
    <text evidence="1">The sequence shown here is derived from an EMBL/GenBank/DDBJ whole genome shotgun (WGS) entry which is preliminary data.</text>
</comment>
<organism evidence="1 2">
    <name type="scientific">Orbilia javanica</name>
    <dbReference type="NCBI Taxonomy" id="47235"/>
    <lineage>
        <taxon>Eukaryota</taxon>
        <taxon>Fungi</taxon>
        <taxon>Dikarya</taxon>
        <taxon>Ascomycota</taxon>
        <taxon>Pezizomycotina</taxon>
        <taxon>Orbiliomycetes</taxon>
        <taxon>Orbiliales</taxon>
        <taxon>Orbiliaceae</taxon>
        <taxon>Orbilia</taxon>
    </lineage>
</organism>
<dbReference type="EMBL" id="JAVHNR010000001">
    <property type="protein sequence ID" value="KAK6356363.1"/>
    <property type="molecule type" value="Genomic_DNA"/>
</dbReference>
<proteinExistence type="predicted"/>
<accession>A0AAN8MXI7</accession>
<protein>
    <submittedName>
        <fullName evidence="1">Uncharacterized protein</fullName>
    </submittedName>
</protein>
<reference evidence="1 2" key="1">
    <citation type="submission" date="2019-10" db="EMBL/GenBank/DDBJ databases">
        <authorList>
            <person name="Palmer J.M."/>
        </authorList>
    </citation>
    <scope>NUCLEOTIDE SEQUENCE [LARGE SCALE GENOMIC DNA]</scope>
    <source>
        <strain evidence="1 2">TWF718</strain>
    </source>
</reference>
<dbReference type="Proteomes" id="UP001313282">
    <property type="component" value="Unassembled WGS sequence"/>
</dbReference>
<evidence type="ECO:0000313" key="1">
    <source>
        <dbReference type="EMBL" id="KAK6356363.1"/>
    </source>
</evidence>